<organism evidence="1">
    <name type="scientific">marine sediment metagenome</name>
    <dbReference type="NCBI Taxonomy" id="412755"/>
    <lineage>
        <taxon>unclassified sequences</taxon>
        <taxon>metagenomes</taxon>
        <taxon>ecological metagenomes</taxon>
    </lineage>
</organism>
<dbReference type="EMBL" id="BARV01038585">
    <property type="protein sequence ID" value="GAI48965.1"/>
    <property type="molecule type" value="Genomic_DNA"/>
</dbReference>
<dbReference type="AlphaFoldDB" id="X1QD97"/>
<dbReference type="SUPFAM" id="SSF49452">
    <property type="entry name" value="Starch-binding domain-like"/>
    <property type="match status" value="1"/>
</dbReference>
<evidence type="ECO:0000313" key="1">
    <source>
        <dbReference type="EMBL" id="GAI48965.1"/>
    </source>
</evidence>
<dbReference type="GO" id="GO:0030246">
    <property type="term" value="F:carbohydrate binding"/>
    <property type="evidence" value="ECO:0007669"/>
    <property type="project" value="InterPro"/>
</dbReference>
<dbReference type="InterPro" id="IPR008969">
    <property type="entry name" value="CarboxyPept-like_regulatory"/>
</dbReference>
<dbReference type="Gene3D" id="2.60.40.1120">
    <property type="entry name" value="Carboxypeptidase-like, regulatory domain"/>
    <property type="match status" value="2"/>
</dbReference>
<gene>
    <name evidence="1" type="ORF">S06H3_59396</name>
</gene>
<feature type="non-terminal residue" evidence="1">
    <location>
        <position position="1"/>
    </location>
</feature>
<protein>
    <recommendedName>
        <fullName evidence="2">PEGA domain-containing protein</fullName>
    </recommendedName>
</protein>
<proteinExistence type="predicted"/>
<name>X1QD97_9ZZZZ</name>
<evidence type="ECO:0008006" key="2">
    <source>
        <dbReference type="Google" id="ProtNLM"/>
    </source>
</evidence>
<dbReference type="SUPFAM" id="SSF49464">
    <property type="entry name" value="Carboxypeptidase regulatory domain-like"/>
    <property type="match status" value="1"/>
</dbReference>
<sequence length="148" mass="16171">DDSPLSGALVTINDSVKTTDESGRVDFYNLDPGTMPVQIERDGYVNFASDDQSVRNDTSISIRLTPVSRSLTMYISNSYSGLPIENASISIDGNSIVSDQNGRAIYSIYSGFYPVHISHERYAEKALSISISKDTVSSARSSDRFSIL</sequence>
<accession>X1QD97</accession>
<dbReference type="InterPro" id="IPR013784">
    <property type="entry name" value="Carb-bd-like_fold"/>
</dbReference>
<reference evidence="1" key="1">
    <citation type="journal article" date="2014" name="Front. Microbiol.">
        <title>High frequency of phylogenetically diverse reductive dehalogenase-homologous genes in deep subseafloor sedimentary metagenomes.</title>
        <authorList>
            <person name="Kawai M."/>
            <person name="Futagami T."/>
            <person name="Toyoda A."/>
            <person name="Takaki Y."/>
            <person name="Nishi S."/>
            <person name="Hori S."/>
            <person name="Arai W."/>
            <person name="Tsubouchi T."/>
            <person name="Morono Y."/>
            <person name="Uchiyama I."/>
            <person name="Ito T."/>
            <person name="Fujiyama A."/>
            <person name="Inagaki F."/>
            <person name="Takami H."/>
        </authorList>
    </citation>
    <scope>NUCLEOTIDE SEQUENCE</scope>
    <source>
        <strain evidence="1">Expedition CK06-06</strain>
    </source>
</reference>
<comment type="caution">
    <text evidence="1">The sequence shown here is derived from an EMBL/GenBank/DDBJ whole genome shotgun (WGS) entry which is preliminary data.</text>
</comment>